<dbReference type="PANTHER" id="PTHR21310:SF15">
    <property type="entry name" value="AMINOGLYCOSIDE PHOSPHOTRANSFERASE DOMAIN-CONTAINING PROTEIN"/>
    <property type="match status" value="1"/>
</dbReference>
<evidence type="ECO:0000313" key="3">
    <source>
        <dbReference type="Proteomes" id="UP000236546"/>
    </source>
</evidence>
<organism evidence="2 3">
    <name type="scientific">Trichoderma gamsii</name>
    <dbReference type="NCBI Taxonomy" id="398673"/>
    <lineage>
        <taxon>Eukaryota</taxon>
        <taxon>Fungi</taxon>
        <taxon>Dikarya</taxon>
        <taxon>Ascomycota</taxon>
        <taxon>Pezizomycotina</taxon>
        <taxon>Sordariomycetes</taxon>
        <taxon>Hypocreomycetidae</taxon>
        <taxon>Hypocreales</taxon>
        <taxon>Hypocreaceae</taxon>
        <taxon>Trichoderma</taxon>
    </lineage>
</organism>
<dbReference type="EMBL" id="MTYH01000098">
    <property type="protein sequence ID" value="PNP38794.1"/>
    <property type="molecule type" value="Genomic_DNA"/>
</dbReference>
<gene>
    <name evidence="2" type="ORF">TGAMA5MH_09017</name>
</gene>
<protein>
    <recommendedName>
        <fullName evidence="1">Aminoglycoside phosphotransferase domain-containing protein</fullName>
    </recommendedName>
</protein>
<feature type="domain" description="Aminoglycoside phosphotransferase" evidence="1">
    <location>
        <begin position="66"/>
        <end position="297"/>
    </location>
</feature>
<reference evidence="2 3" key="1">
    <citation type="submission" date="2017-02" db="EMBL/GenBank/DDBJ databases">
        <title>Genomes of Trichoderma spp. with biocontrol activity.</title>
        <authorList>
            <person name="Gardiner D."/>
            <person name="Kazan K."/>
            <person name="Vos C."/>
            <person name="Harvey P."/>
        </authorList>
    </citation>
    <scope>NUCLEOTIDE SEQUENCE [LARGE SCALE GENOMIC DNA]</scope>
    <source>
        <strain evidence="2 3">A5MH</strain>
    </source>
</reference>
<dbReference type="InterPro" id="IPR011009">
    <property type="entry name" value="Kinase-like_dom_sf"/>
</dbReference>
<evidence type="ECO:0000313" key="2">
    <source>
        <dbReference type="EMBL" id="PNP38794.1"/>
    </source>
</evidence>
<dbReference type="Pfam" id="PF01636">
    <property type="entry name" value="APH"/>
    <property type="match status" value="1"/>
</dbReference>
<dbReference type="OrthoDB" id="2831558at2759"/>
<accession>A0A2K0SZU5</accession>
<name>A0A2K0SZU5_9HYPO</name>
<dbReference type="Gene3D" id="3.90.1200.10">
    <property type="match status" value="1"/>
</dbReference>
<evidence type="ECO:0000259" key="1">
    <source>
        <dbReference type="Pfam" id="PF01636"/>
    </source>
</evidence>
<dbReference type="AlphaFoldDB" id="A0A2K0SZU5"/>
<sequence length="395" mass="44516">MSTPKAHLPVSISEDDIKALLVSLDLPPPQLVSPLPTTAEYHSIYVLSFPSAVAASLSPTLAPLREDGHVQLILRISGNHLPRIKTINEVAVMTWVRQNTRFPVAEVVRFDATTDNPLGHEYTLLQRLPGVAVSDVYDRLSPEVLDRLIDQMVDIVHQTHAVSWHGVFGLQFDSNGDVVPGPVIEETFWHSPDVAKYWPASESVESLNISGPYESYTDYIAAMVRVYQHAIRVHPTLENMRDLLPRLDAFVEALSKHPELNNTRYILAHKDLHFGNVMFDELSGCITGILDWEFSSIVPAPRWNPVRAFLWNGQYSQDATEEKNRVNKLFRERCVARGLVSLLEETNFSSAIQQAMQDTVNYLRAIVEVSPRHQKAEVVPNWRASVEEGLTIFQV</sequence>
<comment type="caution">
    <text evidence="2">The sequence shown here is derived from an EMBL/GenBank/DDBJ whole genome shotgun (WGS) entry which is preliminary data.</text>
</comment>
<proteinExistence type="predicted"/>
<dbReference type="InterPro" id="IPR002575">
    <property type="entry name" value="Aminoglycoside_PTrfase"/>
</dbReference>
<dbReference type="SUPFAM" id="SSF56112">
    <property type="entry name" value="Protein kinase-like (PK-like)"/>
    <property type="match status" value="1"/>
</dbReference>
<dbReference type="PANTHER" id="PTHR21310">
    <property type="entry name" value="AMINOGLYCOSIDE PHOSPHOTRANSFERASE-RELATED-RELATED"/>
    <property type="match status" value="1"/>
</dbReference>
<dbReference type="Proteomes" id="UP000236546">
    <property type="component" value="Unassembled WGS sequence"/>
</dbReference>
<dbReference type="InterPro" id="IPR051678">
    <property type="entry name" value="AGP_Transferase"/>
</dbReference>